<accession>A0ABS4KKM6</accession>
<evidence type="ECO:0000256" key="5">
    <source>
        <dbReference type="ARBA" id="ARBA00022807"/>
    </source>
</evidence>
<feature type="domain" description="G5" evidence="6">
    <location>
        <begin position="215"/>
        <end position="295"/>
    </location>
</feature>
<evidence type="ECO:0000256" key="1">
    <source>
        <dbReference type="ARBA" id="ARBA00007074"/>
    </source>
</evidence>
<sequence length="407" mass="44860">MIKMSKGLKRRLLQNRLYVYSLIALVALAGFLAYVQPGVAYEVAVNGSTVGIVKRPSQMEKLLKELDSELRDTKGQEITYDINIEYIKGKLNGNDLTDAEDLKIKTVSSLDIKSPGYLIKSDGKVLMAVKDEAIAENVLEAIKAPFSTSKQNAKVEFLQQVDVLKAEKISVDKIFNNHQALAVVKSPISIASVSRSNINRDSSNESTGDHIKPLIDVKVTYEESVNIPIYRAEKRVADSSMTEGTTKVTSEGENGVKEVLREVIEVNGEEIEKVTLSEQVIKNPEPKIIAYGTKPKTPSVVSIARNYIGVPYRWGGTTPSGFDCSGFTQYVFRKAGVRLPRTSAEQGRVGTKVSRSELRSGDLVYFPGHIGIYIGNGQFIHSPSPGKSVRIDSLSTRKNFLYGRRVI</sequence>
<dbReference type="PROSITE" id="PS51935">
    <property type="entry name" value="NLPC_P60"/>
    <property type="match status" value="1"/>
</dbReference>
<dbReference type="InterPro" id="IPR011098">
    <property type="entry name" value="G5_dom"/>
</dbReference>
<comment type="similarity">
    <text evidence="1">Belongs to the peptidase C40 family.</text>
</comment>
<feature type="domain" description="NlpC/P60" evidence="7">
    <location>
        <begin position="294"/>
        <end position="407"/>
    </location>
</feature>
<evidence type="ECO:0000313" key="9">
    <source>
        <dbReference type="Proteomes" id="UP001314903"/>
    </source>
</evidence>
<keyword evidence="3" id="KW-0732">Signal</keyword>
<dbReference type="InterPro" id="IPR000064">
    <property type="entry name" value="NLP_P60_dom"/>
</dbReference>
<evidence type="ECO:0000256" key="3">
    <source>
        <dbReference type="ARBA" id="ARBA00022729"/>
    </source>
</evidence>
<dbReference type="Proteomes" id="UP001314903">
    <property type="component" value="Unassembled WGS sequence"/>
</dbReference>
<dbReference type="SMART" id="SM01208">
    <property type="entry name" value="G5"/>
    <property type="match status" value="1"/>
</dbReference>
<dbReference type="PANTHER" id="PTHR47053">
    <property type="entry name" value="MUREIN DD-ENDOPEPTIDASE MEPH-RELATED"/>
    <property type="match status" value="1"/>
</dbReference>
<dbReference type="Pfam" id="PF07501">
    <property type="entry name" value="G5"/>
    <property type="match status" value="1"/>
</dbReference>
<evidence type="ECO:0000259" key="6">
    <source>
        <dbReference type="PROSITE" id="PS51109"/>
    </source>
</evidence>
<dbReference type="PROSITE" id="PS51109">
    <property type="entry name" value="G5"/>
    <property type="match status" value="1"/>
</dbReference>
<protein>
    <submittedName>
        <fullName evidence="8">Cell wall-associated NlpC family hydrolase</fullName>
    </submittedName>
</protein>
<keyword evidence="9" id="KW-1185">Reference proteome</keyword>
<keyword evidence="2" id="KW-0645">Protease</keyword>
<evidence type="ECO:0000256" key="2">
    <source>
        <dbReference type="ARBA" id="ARBA00022670"/>
    </source>
</evidence>
<keyword evidence="5" id="KW-0788">Thiol protease</keyword>
<dbReference type="InterPro" id="IPR051202">
    <property type="entry name" value="Peptidase_C40"/>
</dbReference>
<proteinExistence type="inferred from homology"/>
<dbReference type="InterPro" id="IPR038765">
    <property type="entry name" value="Papain-like_cys_pep_sf"/>
</dbReference>
<comment type="caution">
    <text evidence="8">The sequence shown here is derived from an EMBL/GenBank/DDBJ whole genome shotgun (WGS) entry which is preliminary data.</text>
</comment>
<evidence type="ECO:0000313" key="8">
    <source>
        <dbReference type="EMBL" id="MBP2028328.1"/>
    </source>
</evidence>
<dbReference type="GO" id="GO:0016787">
    <property type="term" value="F:hydrolase activity"/>
    <property type="evidence" value="ECO:0007669"/>
    <property type="project" value="UniProtKB-KW"/>
</dbReference>
<dbReference type="Pfam" id="PF00877">
    <property type="entry name" value="NLPC_P60"/>
    <property type="match status" value="1"/>
</dbReference>
<organism evidence="8 9">
    <name type="scientific">Acetoanaerobium pronyense</name>
    <dbReference type="NCBI Taxonomy" id="1482736"/>
    <lineage>
        <taxon>Bacteria</taxon>
        <taxon>Bacillati</taxon>
        <taxon>Bacillota</taxon>
        <taxon>Clostridia</taxon>
        <taxon>Peptostreptococcales</taxon>
        <taxon>Filifactoraceae</taxon>
        <taxon>Acetoanaerobium</taxon>
    </lineage>
</organism>
<dbReference type="SUPFAM" id="SSF54001">
    <property type="entry name" value="Cysteine proteinases"/>
    <property type="match status" value="1"/>
</dbReference>
<dbReference type="RefSeq" id="WP_209661380.1">
    <property type="nucleotide sequence ID" value="NZ_JAGGLI010000026.1"/>
</dbReference>
<reference evidence="8 9" key="1">
    <citation type="submission" date="2021-03" db="EMBL/GenBank/DDBJ databases">
        <title>Genomic Encyclopedia of Type Strains, Phase IV (KMG-IV): sequencing the most valuable type-strain genomes for metagenomic binning, comparative biology and taxonomic classification.</title>
        <authorList>
            <person name="Goeker M."/>
        </authorList>
    </citation>
    <scope>NUCLEOTIDE SEQUENCE [LARGE SCALE GENOMIC DNA]</scope>
    <source>
        <strain evidence="8 9">DSM 27512</strain>
    </source>
</reference>
<gene>
    <name evidence="8" type="ORF">J2Z35_002129</name>
</gene>
<evidence type="ECO:0000256" key="4">
    <source>
        <dbReference type="ARBA" id="ARBA00022801"/>
    </source>
</evidence>
<dbReference type="Gene3D" id="3.90.1720.10">
    <property type="entry name" value="endopeptidase domain like (from Nostoc punctiforme)"/>
    <property type="match status" value="1"/>
</dbReference>
<name>A0ABS4KKM6_9FIRM</name>
<dbReference type="Gene3D" id="2.20.230.10">
    <property type="entry name" value="Resuscitation-promoting factor rpfb"/>
    <property type="match status" value="1"/>
</dbReference>
<evidence type="ECO:0000259" key="7">
    <source>
        <dbReference type="PROSITE" id="PS51935"/>
    </source>
</evidence>
<dbReference type="PANTHER" id="PTHR47053:SF1">
    <property type="entry name" value="MUREIN DD-ENDOPEPTIDASE MEPH-RELATED"/>
    <property type="match status" value="1"/>
</dbReference>
<keyword evidence="4 8" id="KW-0378">Hydrolase</keyword>
<dbReference type="EMBL" id="JAGGLI010000026">
    <property type="protein sequence ID" value="MBP2028328.1"/>
    <property type="molecule type" value="Genomic_DNA"/>
</dbReference>